<protein>
    <submittedName>
        <fullName evidence="2">Uncharacterized protein</fullName>
    </submittedName>
</protein>
<name>A0AAQ1PEH4_9PSED</name>
<organism evidence="2 3">
    <name type="scientific">Pseudomonas inefficax</name>
    <dbReference type="NCBI Taxonomy" id="2078786"/>
    <lineage>
        <taxon>Bacteria</taxon>
        <taxon>Pseudomonadati</taxon>
        <taxon>Pseudomonadota</taxon>
        <taxon>Gammaproteobacteria</taxon>
        <taxon>Pseudomonadales</taxon>
        <taxon>Pseudomonadaceae</taxon>
        <taxon>Pseudomonas</taxon>
    </lineage>
</organism>
<proteinExistence type="predicted"/>
<feature type="compositionally biased region" description="Low complexity" evidence="1">
    <location>
        <begin position="51"/>
        <end position="68"/>
    </location>
</feature>
<gene>
    <name evidence="2" type="ORF">JV551A3_V1_2240066</name>
</gene>
<dbReference type="AlphaFoldDB" id="A0AAQ1PEH4"/>
<comment type="caution">
    <text evidence="2">The sequence shown here is derived from an EMBL/GenBank/DDBJ whole genome shotgun (WGS) entry which is preliminary data.</text>
</comment>
<keyword evidence="3" id="KW-1185">Reference proteome</keyword>
<reference evidence="2 3" key="1">
    <citation type="submission" date="2018-02" db="EMBL/GenBank/DDBJ databases">
        <authorList>
            <person name="Dubost A."/>
        </authorList>
    </citation>
    <scope>NUCLEOTIDE SEQUENCE [LARGE SCALE GENOMIC DNA]</scope>
    <source>
        <strain evidence="3">JV551A3</strain>
    </source>
</reference>
<dbReference type="Proteomes" id="UP000294335">
    <property type="component" value="Unassembled WGS sequence"/>
</dbReference>
<feature type="compositionally biased region" description="Polar residues" evidence="1">
    <location>
        <begin position="40"/>
        <end position="50"/>
    </location>
</feature>
<evidence type="ECO:0000313" key="3">
    <source>
        <dbReference type="Proteomes" id="UP000294335"/>
    </source>
</evidence>
<accession>A0AAQ1PEH4</accession>
<evidence type="ECO:0000256" key="1">
    <source>
        <dbReference type="SAM" id="MobiDB-lite"/>
    </source>
</evidence>
<sequence length="68" mass="7270">MASGAALQPIATQGRSYRSTRFPVGAALCRDGPQRGPNPVHTNPSGTNLDPTNAPTPRTTPLLRTFRR</sequence>
<evidence type="ECO:0000313" key="2">
    <source>
        <dbReference type="EMBL" id="SPO63833.1"/>
    </source>
</evidence>
<feature type="region of interest" description="Disordered" evidence="1">
    <location>
        <begin position="30"/>
        <end position="68"/>
    </location>
</feature>
<dbReference type="EMBL" id="OPYN01000224">
    <property type="protein sequence ID" value="SPO63833.1"/>
    <property type="molecule type" value="Genomic_DNA"/>
</dbReference>